<accession>A0A087UK91</accession>
<gene>
    <name evidence="1" type="ORF">X975_15866</name>
</gene>
<sequence length="59" mass="7027">MGFHALFQNIPKMLNRIYVWASRWPIYDRKFREMLIQPASSQARLVRGTVVLLENYTTV</sequence>
<evidence type="ECO:0000313" key="2">
    <source>
        <dbReference type="Proteomes" id="UP000054359"/>
    </source>
</evidence>
<name>A0A087UK91_STEMI</name>
<protein>
    <submittedName>
        <fullName evidence="1">Uncharacterized protein</fullName>
    </submittedName>
</protein>
<reference evidence="1 2" key="1">
    <citation type="submission" date="2013-11" db="EMBL/GenBank/DDBJ databases">
        <title>Genome sequencing of Stegodyphus mimosarum.</title>
        <authorList>
            <person name="Bechsgaard J."/>
        </authorList>
    </citation>
    <scope>NUCLEOTIDE SEQUENCE [LARGE SCALE GENOMIC DNA]</scope>
</reference>
<dbReference type="OrthoDB" id="10424133at2759"/>
<feature type="non-terminal residue" evidence="1">
    <location>
        <position position="59"/>
    </location>
</feature>
<dbReference type="Proteomes" id="UP000054359">
    <property type="component" value="Unassembled WGS sequence"/>
</dbReference>
<dbReference type="AlphaFoldDB" id="A0A087UK91"/>
<dbReference type="EMBL" id="KK120211">
    <property type="protein sequence ID" value="KFM77780.1"/>
    <property type="molecule type" value="Genomic_DNA"/>
</dbReference>
<proteinExistence type="predicted"/>
<evidence type="ECO:0000313" key="1">
    <source>
        <dbReference type="EMBL" id="KFM77780.1"/>
    </source>
</evidence>
<keyword evidence="2" id="KW-1185">Reference proteome</keyword>
<organism evidence="1 2">
    <name type="scientific">Stegodyphus mimosarum</name>
    <name type="common">African social velvet spider</name>
    <dbReference type="NCBI Taxonomy" id="407821"/>
    <lineage>
        <taxon>Eukaryota</taxon>
        <taxon>Metazoa</taxon>
        <taxon>Ecdysozoa</taxon>
        <taxon>Arthropoda</taxon>
        <taxon>Chelicerata</taxon>
        <taxon>Arachnida</taxon>
        <taxon>Araneae</taxon>
        <taxon>Araneomorphae</taxon>
        <taxon>Entelegynae</taxon>
        <taxon>Eresoidea</taxon>
        <taxon>Eresidae</taxon>
        <taxon>Stegodyphus</taxon>
    </lineage>
</organism>